<proteinExistence type="predicted"/>
<protein>
    <submittedName>
        <fullName evidence="2">SRPBCC family protein</fullName>
    </submittedName>
</protein>
<name>A0A3A9Z9H1_9ACTN</name>
<evidence type="ECO:0000313" key="2">
    <source>
        <dbReference type="EMBL" id="RKN45001.1"/>
    </source>
</evidence>
<organism evidence="2 3">
    <name type="scientific">Streptomyces hoynatensis</name>
    <dbReference type="NCBI Taxonomy" id="1141874"/>
    <lineage>
        <taxon>Bacteria</taxon>
        <taxon>Bacillati</taxon>
        <taxon>Actinomycetota</taxon>
        <taxon>Actinomycetes</taxon>
        <taxon>Kitasatosporales</taxon>
        <taxon>Streptomycetaceae</taxon>
        <taxon>Streptomyces</taxon>
    </lineage>
</organism>
<dbReference type="Gene3D" id="3.30.530.20">
    <property type="match status" value="1"/>
</dbReference>
<dbReference type="SUPFAM" id="SSF55961">
    <property type="entry name" value="Bet v1-like"/>
    <property type="match status" value="1"/>
</dbReference>
<accession>A0A3A9Z9H1</accession>
<keyword evidence="3" id="KW-1185">Reference proteome</keyword>
<feature type="region of interest" description="Disordered" evidence="1">
    <location>
        <begin position="133"/>
        <end position="157"/>
    </location>
</feature>
<dbReference type="InterPro" id="IPR019587">
    <property type="entry name" value="Polyketide_cyclase/dehydratase"/>
</dbReference>
<feature type="compositionally biased region" description="Low complexity" evidence="1">
    <location>
        <begin position="135"/>
        <end position="146"/>
    </location>
</feature>
<comment type="caution">
    <text evidence="2">The sequence shown here is derived from an EMBL/GenBank/DDBJ whole genome shotgun (WGS) entry which is preliminary data.</text>
</comment>
<feature type="compositionally biased region" description="Gly residues" evidence="1">
    <location>
        <begin position="147"/>
        <end position="157"/>
    </location>
</feature>
<reference evidence="2 3" key="1">
    <citation type="journal article" date="2014" name="Int. J. Syst. Evol. Microbiol.">
        <title>Streptomyces hoynatensis sp. nov., isolated from deep marine sediment.</title>
        <authorList>
            <person name="Veyisoglu A."/>
            <person name="Sahin N."/>
        </authorList>
    </citation>
    <scope>NUCLEOTIDE SEQUENCE [LARGE SCALE GENOMIC DNA]</scope>
    <source>
        <strain evidence="2 3">KCTC 29097</strain>
    </source>
</reference>
<dbReference type="EMBL" id="RBAL01000003">
    <property type="protein sequence ID" value="RKN45001.1"/>
    <property type="molecule type" value="Genomic_DNA"/>
</dbReference>
<evidence type="ECO:0000313" key="3">
    <source>
        <dbReference type="Proteomes" id="UP000272474"/>
    </source>
</evidence>
<evidence type="ECO:0000256" key="1">
    <source>
        <dbReference type="SAM" id="MobiDB-lite"/>
    </source>
</evidence>
<sequence>MNAQPGASRHLSVHVDRPAGAVYAYASDPAHLPAWAHGLGTTIRRVAGRWVADSSPMGRVEVAFTPRNELGVLDHDVTLPSGETVFNPVRVIPDGAGSEVVFTLRRRPGMSEAEFRRDAGMVAADLARLKERVESAAAAGSAAPSRPGGGGGGPSGR</sequence>
<dbReference type="OrthoDB" id="880456at2"/>
<dbReference type="AlphaFoldDB" id="A0A3A9Z9H1"/>
<dbReference type="Proteomes" id="UP000272474">
    <property type="component" value="Unassembled WGS sequence"/>
</dbReference>
<dbReference type="Pfam" id="PF10604">
    <property type="entry name" value="Polyketide_cyc2"/>
    <property type="match status" value="1"/>
</dbReference>
<gene>
    <name evidence="2" type="ORF">D7294_07845</name>
</gene>
<dbReference type="RefSeq" id="WP_120676960.1">
    <property type="nucleotide sequence ID" value="NZ_RBAL01000003.1"/>
</dbReference>
<dbReference type="InterPro" id="IPR023393">
    <property type="entry name" value="START-like_dom_sf"/>
</dbReference>